<name>A0ACC1NIH5_9HYPO</name>
<keyword evidence="2" id="KW-1185">Reference proteome</keyword>
<proteinExistence type="predicted"/>
<dbReference type="EMBL" id="JANJQO010000335">
    <property type="protein sequence ID" value="KAJ2978869.1"/>
    <property type="molecule type" value="Genomic_DNA"/>
</dbReference>
<comment type="caution">
    <text evidence="1">The sequence shown here is derived from an EMBL/GenBank/DDBJ whole genome shotgun (WGS) entry which is preliminary data.</text>
</comment>
<accession>A0ACC1NIH5</accession>
<sequence length="1462" mass="163867">MAKSIQAYHGGDSGRGTNDYLGDNTARSSTAVSTTVELEKIDAKNDGDTLEREYTRDAEIHNLARELTRLSSNAPALQFPVQKDSPLDPQSPGFNARKWAKAYYESRVVMSEGNVPRVAGLAFKSLDVYGFGTTADFQKTVANTVLDGKKLLKLFNRSERRIDILHDLEGVVQPGEMLCVLGPPGSGCSTLLRTIAGDTHGFHVGKDATLNYKGIRPEQIKKEYRGEAIYTAEVDHHFPHFTVGDTLYFAARARCPRVIPEDSSRTKYAEHLRDVIMALLGISHTKNTRVGDDFVRGVSGGERKRVTIAEAALGFAPLQCWDNSTRGLDSAYATEFCRTLRTQADLFDKVILLYEGHQIFFGRTDEARGYFENLGFVCPEQQTTPDFLTSMTSHSERVIRPGWEGRTPVTAEEFATAWKGSRQRAALMNEIELYTTQHPFDGSDHETFLASRRIDQSKHQRAKSPFNLSYWEQVTLTLWRSWKMLKQDPSITVTMLIANLFEAIIIASIFYNLPADTTSLLHRSVLLFFIVLMNAFGSVLEILTLYSKRKIIEKQSRYAFYHASAEALSAMIADLPYKIANNLFMNSILYFMCNLRREPGPFFFFLLFSFAITLSMSMMFRFIGSITKSVSQALAPTCIILLGLILYSGFAIPTDYMQVWLGWLRWVNPVFYGMESVFLNEFIGRVFPCSDYVPSGPGYESTSTNHKVCSTVGSVSGVPDVDGAAYVAASYGFQNVHRWRNLAVIICYTLLFMVLHLVAIEYVASERSKGEVLVFTRAAMKKHRQNGPEDIEVGAGNLKASAQRSDSSDDTSTENVNPTGSTFHWQNVCYDVDIKGETRRILDHVDGWVKPGTLTALMGVSGAGKTTLLDVLAKRVTMGVISGEMLVQGEQRDSSFQRKTGYVQQQDLHLHTSTVREALNFSALLRQPAHYTREEKLAYVDTVIELLGMQSYSSAVIGVPSEGLNVEQRKRLTIGVELAARPELLLFLDEPTSGLDSQTSWSICDLMEKLTKNGQAILCTIHQPSAMLFQRFDRLLLLAKGGKTVYFGPVGRNSNILMDYFVRNGGPALPANGNPAEHMLTVIGATPESHSDIDWPSVWRSSPEYAQVQNELARLASGDKLQPRNDAEHREFAAPFQVQLKEVTRRAFQQYWRSPSYIYSKWLLSAGAALFIGLSTLNSDNTIRGLQNQMFGVFLFLTIFSQIVEQVMPVFCQQRTLYEARERPSKSYSWQSFMLASIAVELAWNSLMSVFSFLLWYFPIGLFRNAEWTNQVHERGMTIFMLIWAFFVMTSTFSNMLIAGLPNADIAGGVLTLLFIMMFAFCGVLLGPEALPRFWIFMYRVNPFTYVVEGFLGTTLANAPVKCATNEILTLNAPANMTCHSYMSEYIGARGGQLLAGSSDGMECQFCPMANTNEFLASINSDFGNRWRDFGLIWAYSIFNIAAALFLYWVARVPKTKKINRA</sequence>
<protein>
    <submittedName>
        <fullName evidence="1">Uncharacterized protein</fullName>
    </submittedName>
</protein>
<gene>
    <name evidence="1" type="ORF">NQ176_g3579</name>
</gene>
<evidence type="ECO:0000313" key="2">
    <source>
        <dbReference type="Proteomes" id="UP001143910"/>
    </source>
</evidence>
<dbReference type="Proteomes" id="UP001143910">
    <property type="component" value="Unassembled WGS sequence"/>
</dbReference>
<evidence type="ECO:0000313" key="1">
    <source>
        <dbReference type="EMBL" id="KAJ2978869.1"/>
    </source>
</evidence>
<organism evidence="1 2">
    <name type="scientific">Zarea fungicola</name>
    <dbReference type="NCBI Taxonomy" id="93591"/>
    <lineage>
        <taxon>Eukaryota</taxon>
        <taxon>Fungi</taxon>
        <taxon>Dikarya</taxon>
        <taxon>Ascomycota</taxon>
        <taxon>Pezizomycotina</taxon>
        <taxon>Sordariomycetes</taxon>
        <taxon>Hypocreomycetidae</taxon>
        <taxon>Hypocreales</taxon>
        <taxon>Cordycipitaceae</taxon>
        <taxon>Zarea</taxon>
    </lineage>
</organism>
<reference evidence="1" key="1">
    <citation type="submission" date="2022-08" db="EMBL/GenBank/DDBJ databases">
        <title>Genome Sequence of Lecanicillium fungicola.</title>
        <authorList>
            <person name="Buettner E."/>
        </authorList>
    </citation>
    <scope>NUCLEOTIDE SEQUENCE</scope>
    <source>
        <strain evidence="1">Babe33</strain>
    </source>
</reference>